<accession>A0A841H1V5</accession>
<protein>
    <submittedName>
        <fullName evidence="2">Uncharacterized protein</fullName>
    </submittedName>
</protein>
<keyword evidence="1" id="KW-1133">Transmembrane helix</keyword>
<dbReference type="Proteomes" id="UP000582837">
    <property type="component" value="Unassembled WGS sequence"/>
</dbReference>
<feature type="transmembrane region" description="Helical" evidence="1">
    <location>
        <begin position="106"/>
        <end position="125"/>
    </location>
</feature>
<evidence type="ECO:0000256" key="1">
    <source>
        <dbReference type="SAM" id="Phobius"/>
    </source>
</evidence>
<keyword evidence="3" id="KW-1185">Reference proteome</keyword>
<name>A0A841H1V5_9BACT</name>
<feature type="transmembrane region" description="Helical" evidence="1">
    <location>
        <begin position="66"/>
        <end position="86"/>
    </location>
</feature>
<proteinExistence type="predicted"/>
<sequence>MIVKFLILVGVACVGTSLLMDPYLVYEQTSTPFIPAPLWRVGINFSESMLLALFCLQVYQGRFRRATVTMGMALALSLFANMWYVYVDGMERFAIMYGTASTLNMYLLSLVVRMLLLVAVGLLYTNSPESSRRRSL</sequence>
<evidence type="ECO:0000313" key="2">
    <source>
        <dbReference type="EMBL" id="MBB6071958.1"/>
    </source>
</evidence>
<gene>
    <name evidence="2" type="ORF">HNQ61_003618</name>
</gene>
<dbReference type="EMBL" id="JACHIA010000011">
    <property type="protein sequence ID" value="MBB6071958.1"/>
    <property type="molecule type" value="Genomic_DNA"/>
</dbReference>
<keyword evidence="1" id="KW-0472">Membrane</keyword>
<comment type="caution">
    <text evidence="2">The sequence shown here is derived from an EMBL/GenBank/DDBJ whole genome shotgun (WGS) entry which is preliminary data.</text>
</comment>
<organism evidence="2 3">
    <name type="scientific">Longimicrobium terrae</name>
    <dbReference type="NCBI Taxonomy" id="1639882"/>
    <lineage>
        <taxon>Bacteria</taxon>
        <taxon>Pseudomonadati</taxon>
        <taxon>Gemmatimonadota</taxon>
        <taxon>Longimicrobiia</taxon>
        <taxon>Longimicrobiales</taxon>
        <taxon>Longimicrobiaceae</taxon>
        <taxon>Longimicrobium</taxon>
    </lineage>
</organism>
<evidence type="ECO:0000313" key="3">
    <source>
        <dbReference type="Proteomes" id="UP000582837"/>
    </source>
</evidence>
<dbReference type="AlphaFoldDB" id="A0A841H1V5"/>
<dbReference type="RefSeq" id="WP_170035404.1">
    <property type="nucleotide sequence ID" value="NZ_JABDTL010000001.1"/>
</dbReference>
<reference evidence="2 3" key="1">
    <citation type="submission" date="2020-08" db="EMBL/GenBank/DDBJ databases">
        <title>Genomic Encyclopedia of Type Strains, Phase IV (KMG-IV): sequencing the most valuable type-strain genomes for metagenomic binning, comparative biology and taxonomic classification.</title>
        <authorList>
            <person name="Goeker M."/>
        </authorList>
    </citation>
    <scope>NUCLEOTIDE SEQUENCE [LARGE SCALE GENOMIC DNA]</scope>
    <source>
        <strain evidence="2 3">DSM 29007</strain>
    </source>
</reference>
<feature type="transmembrane region" description="Helical" evidence="1">
    <location>
        <begin position="5"/>
        <end position="26"/>
    </location>
</feature>
<feature type="transmembrane region" description="Helical" evidence="1">
    <location>
        <begin position="38"/>
        <end position="59"/>
    </location>
</feature>
<keyword evidence="1" id="KW-0812">Transmembrane</keyword>